<keyword evidence="1" id="KW-0812">Transmembrane</keyword>
<organism evidence="2 3">
    <name type="scientific">Panagrolaimus davidi</name>
    <dbReference type="NCBI Taxonomy" id="227884"/>
    <lineage>
        <taxon>Eukaryota</taxon>
        <taxon>Metazoa</taxon>
        <taxon>Ecdysozoa</taxon>
        <taxon>Nematoda</taxon>
        <taxon>Chromadorea</taxon>
        <taxon>Rhabditida</taxon>
        <taxon>Tylenchina</taxon>
        <taxon>Panagrolaimomorpha</taxon>
        <taxon>Panagrolaimoidea</taxon>
        <taxon>Panagrolaimidae</taxon>
        <taxon>Panagrolaimus</taxon>
    </lineage>
</organism>
<reference evidence="3" key="1">
    <citation type="submission" date="2022-11" db="UniProtKB">
        <authorList>
            <consortium name="WormBaseParasite"/>
        </authorList>
    </citation>
    <scope>IDENTIFICATION</scope>
</reference>
<evidence type="ECO:0000313" key="2">
    <source>
        <dbReference type="Proteomes" id="UP000887578"/>
    </source>
</evidence>
<keyword evidence="2" id="KW-1185">Reference proteome</keyword>
<feature type="transmembrane region" description="Helical" evidence="1">
    <location>
        <begin position="45"/>
        <end position="72"/>
    </location>
</feature>
<protein>
    <submittedName>
        <fullName evidence="3">7TM GPCR serpentine receptor class x (Srx) domain-containing protein</fullName>
    </submittedName>
</protein>
<keyword evidence="1" id="KW-0472">Membrane</keyword>
<feature type="transmembrane region" description="Helical" evidence="1">
    <location>
        <begin position="92"/>
        <end position="112"/>
    </location>
</feature>
<dbReference type="AlphaFoldDB" id="A0A914P0S6"/>
<accession>A0A914P0S6</accession>
<proteinExistence type="predicted"/>
<evidence type="ECO:0000256" key="1">
    <source>
        <dbReference type="SAM" id="Phobius"/>
    </source>
</evidence>
<feature type="transmembrane region" description="Helical" evidence="1">
    <location>
        <begin position="6"/>
        <end position="25"/>
    </location>
</feature>
<dbReference type="WBParaSite" id="PDA_v2.g10786.t1">
    <property type="protein sequence ID" value="PDA_v2.g10786.t1"/>
    <property type="gene ID" value="PDA_v2.g10786"/>
</dbReference>
<evidence type="ECO:0000313" key="3">
    <source>
        <dbReference type="WBParaSite" id="PDA_v2.g10786.t1"/>
    </source>
</evidence>
<keyword evidence="1" id="KW-1133">Transmembrane helix</keyword>
<dbReference type="Proteomes" id="UP000887578">
    <property type="component" value="Unplaced"/>
</dbReference>
<sequence length="152" mass="16998">MRHFMAISNGINAIVALILSLITAFARRCILSGDGKAAQKFERRLLIQAFISSIIFGSYCALTAAYSILYPLSNVNITYALAFDITLDLGNLFYMTFHYSSAVLLMIVSGPVRRRFIMFYQLNRILPVENSTNSTTRVTKIGRAQSLIPTVF</sequence>
<name>A0A914P0S6_9BILA</name>